<evidence type="ECO:0000256" key="4">
    <source>
        <dbReference type="ARBA" id="ARBA00022980"/>
    </source>
</evidence>
<keyword evidence="5 6" id="KW-0687">Ribonucleoprotein</keyword>
<dbReference type="PANTHER" id="PTHR11620">
    <property type="entry name" value="60S RIBOSOMAL PROTEIN L23A"/>
    <property type="match status" value="1"/>
</dbReference>
<accession>A0A1H8URW8</accession>
<reference evidence="7 8" key="1">
    <citation type="submission" date="2016-10" db="EMBL/GenBank/DDBJ databases">
        <authorList>
            <person name="de Groot N.N."/>
        </authorList>
    </citation>
    <scope>NUCLEOTIDE SEQUENCE [LARGE SCALE GENOMIC DNA]</scope>
    <source>
        <strain evidence="7 8">CGMCC 1.6291</strain>
    </source>
</reference>
<name>A0A1H8URW8_9GAMM</name>
<sequence length="98" mass="11164">MNQERMYEILLAPHVSEKSTVVAEDADQVVFRVKRDANKREIKEAVEQLFDVKVTDVRTALMKGKVKGFGRIKGRRPNWKKAYVALEAGQDIDFLGGE</sequence>
<evidence type="ECO:0000313" key="8">
    <source>
        <dbReference type="Proteomes" id="UP000199657"/>
    </source>
</evidence>
<dbReference type="EMBL" id="FOEG01000008">
    <property type="protein sequence ID" value="SEP05911.1"/>
    <property type="molecule type" value="Genomic_DNA"/>
</dbReference>
<comment type="similarity">
    <text evidence="1 6">Belongs to the universal ribosomal protein uL23 family.</text>
</comment>
<dbReference type="GO" id="GO:1990904">
    <property type="term" value="C:ribonucleoprotein complex"/>
    <property type="evidence" value="ECO:0007669"/>
    <property type="project" value="UniProtKB-KW"/>
</dbReference>
<evidence type="ECO:0000256" key="3">
    <source>
        <dbReference type="ARBA" id="ARBA00022884"/>
    </source>
</evidence>
<evidence type="ECO:0000256" key="1">
    <source>
        <dbReference type="ARBA" id="ARBA00006700"/>
    </source>
</evidence>
<dbReference type="GO" id="GO:0003735">
    <property type="term" value="F:structural constituent of ribosome"/>
    <property type="evidence" value="ECO:0007669"/>
    <property type="project" value="InterPro"/>
</dbReference>
<dbReference type="GO" id="GO:0005840">
    <property type="term" value="C:ribosome"/>
    <property type="evidence" value="ECO:0007669"/>
    <property type="project" value="UniProtKB-KW"/>
</dbReference>
<proteinExistence type="inferred from homology"/>
<dbReference type="NCBIfam" id="NF004359">
    <property type="entry name" value="PRK05738.1-3"/>
    <property type="match status" value="1"/>
</dbReference>
<dbReference type="Gene3D" id="3.30.70.330">
    <property type="match status" value="1"/>
</dbReference>
<dbReference type="NCBIfam" id="NF004363">
    <property type="entry name" value="PRK05738.2-4"/>
    <property type="match status" value="1"/>
</dbReference>
<dbReference type="GO" id="GO:0019843">
    <property type="term" value="F:rRNA binding"/>
    <property type="evidence" value="ECO:0007669"/>
    <property type="project" value="UniProtKB-UniRule"/>
</dbReference>
<comment type="function">
    <text evidence="6">One of the early assembly proteins it binds 23S rRNA. One of the proteins that surrounds the polypeptide exit tunnel on the outside of the ribosome. Forms the main docking site for trigger factor binding to the ribosome.</text>
</comment>
<dbReference type="Pfam" id="PF00276">
    <property type="entry name" value="Ribosomal_L23"/>
    <property type="match status" value="1"/>
</dbReference>
<dbReference type="FunFam" id="3.30.70.330:FF:000001">
    <property type="entry name" value="50S ribosomal protein L23"/>
    <property type="match status" value="1"/>
</dbReference>
<dbReference type="Proteomes" id="UP000199657">
    <property type="component" value="Unassembled WGS sequence"/>
</dbReference>
<dbReference type="InterPro" id="IPR012677">
    <property type="entry name" value="Nucleotide-bd_a/b_plait_sf"/>
</dbReference>
<dbReference type="STRING" id="406100.SAMN04488052_1085"/>
<evidence type="ECO:0000256" key="6">
    <source>
        <dbReference type="HAMAP-Rule" id="MF_01369"/>
    </source>
</evidence>
<protein>
    <recommendedName>
        <fullName evidence="6">Large ribosomal subunit protein uL23</fullName>
    </recommendedName>
</protein>
<evidence type="ECO:0000313" key="7">
    <source>
        <dbReference type="EMBL" id="SEP05911.1"/>
    </source>
</evidence>
<keyword evidence="2 6" id="KW-0699">rRNA-binding</keyword>
<keyword evidence="8" id="KW-1185">Reference proteome</keyword>
<evidence type="ECO:0000256" key="2">
    <source>
        <dbReference type="ARBA" id="ARBA00022730"/>
    </source>
</evidence>
<dbReference type="InterPro" id="IPR012678">
    <property type="entry name" value="Ribosomal_uL23/eL15/eS24_sf"/>
</dbReference>
<dbReference type="SUPFAM" id="SSF54189">
    <property type="entry name" value="Ribosomal proteins S24e, L23 and L15e"/>
    <property type="match status" value="1"/>
</dbReference>
<dbReference type="HAMAP" id="MF_01369_B">
    <property type="entry name" value="Ribosomal_uL23_B"/>
    <property type="match status" value="1"/>
</dbReference>
<keyword evidence="4 6" id="KW-0689">Ribosomal protein</keyword>
<organism evidence="7 8">
    <name type="scientific">Aquisalimonas asiatica</name>
    <dbReference type="NCBI Taxonomy" id="406100"/>
    <lineage>
        <taxon>Bacteria</taxon>
        <taxon>Pseudomonadati</taxon>
        <taxon>Pseudomonadota</taxon>
        <taxon>Gammaproteobacteria</taxon>
        <taxon>Chromatiales</taxon>
        <taxon>Ectothiorhodospiraceae</taxon>
        <taxon>Aquisalimonas</taxon>
    </lineage>
</organism>
<comment type="subunit">
    <text evidence="6">Part of the 50S ribosomal subunit. Contacts protein L29, and trigger factor when it is bound to the ribosome.</text>
</comment>
<evidence type="ECO:0000256" key="5">
    <source>
        <dbReference type="ARBA" id="ARBA00023274"/>
    </source>
</evidence>
<gene>
    <name evidence="6" type="primary">rplW</name>
    <name evidence="7" type="ORF">SAMN04488052_1085</name>
</gene>
<dbReference type="InterPro" id="IPR013025">
    <property type="entry name" value="Ribosomal_uL23-like"/>
</dbReference>
<dbReference type="GO" id="GO:0006412">
    <property type="term" value="P:translation"/>
    <property type="evidence" value="ECO:0007669"/>
    <property type="project" value="UniProtKB-UniRule"/>
</dbReference>
<dbReference type="OrthoDB" id="9793353at2"/>
<dbReference type="RefSeq" id="WP_091645219.1">
    <property type="nucleotide sequence ID" value="NZ_FOEG01000008.1"/>
</dbReference>
<keyword evidence="3 6" id="KW-0694">RNA-binding</keyword>
<dbReference type="AlphaFoldDB" id="A0A1H8URW8"/>